<evidence type="ECO:0000313" key="1">
    <source>
        <dbReference type="EMBL" id="ADL07618.1"/>
    </source>
</evidence>
<dbReference type="AlphaFoldDB" id="D9S2J1"/>
<dbReference type="EMBL" id="CP002131">
    <property type="protein sequence ID" value="ADL07618.1"/>
    <property type="molecule type" value="Genomic_DNA"/>
</dbReference>
<accession>D9S2J1</accession>
<dbReference type="HOGENOM" id="CLU_3376555_0_0_9"/>
<evidence type="ECO:0000313" key="2">
    <source>
        <dbReference type="Proteomes" id="UP000000272"/>
    </source>
</evidence>
<sequence length="34" mass="3772">MDADPSNECLKLKFKICRVDHLTVPGGRIYPPAS</sequence>
<keyword evidence="2" id="KW-1185">Reference proteome</keyword>
<reference evidence="1 2" key="1">
    <citation type="journal article" date="2010" name="Stand. Genomic Sci.">
        <title>Complete genome sequence of Thermosediminibacter oceani type strain (JW/IW-1228P).</title>
        <authorList>
            <person name="Pitluck S."/>
            <person name="Yasawong M."/>
            <person name="Munk C."/>
            <person name="Nolan M."/>
            <person name="Lapidus A."/>
            <person name="Lucas S."/>
            <person name="Glavina Del Rio T."/>
            <person name="Tice H."/>
            <person name="Cheng J.F."/>
            <person name="Bruce D."/>
            <person name="Detter C."/>
            <person name="Tapia R."/>
            <person name="Han C."/>
            <person name="Goodwin L."/>
            <person name="Liolios K."/>
            <person name="Ivanova N."/>
            <person name="Mavromatis K."/>
            <person name="Mikhailova N."/>
            <person name="Pati A."/>
            <person name="Chen A."/>
            <person name="Palaniappan K."/>
            <person name="Land M."/>
            <person name="Hauser L."/>
            <person name="Chang Y.J."/>
            <person name="Jeffries C.D."/>
            <person name="Rohde M."/>
            <person name="Spring S."/>
            <person name="Sikorski J."/>
            <person name="Goker M."/>
            <person name="Woyke T."/>
            <person name="Bristow J."/>
            <person name="Eisen J.A."/>
            <person name="Markowitz V."/>
            <person name="Hugenholtz P."/>
            <person name="Kyrpides N.C."/>
            <person name="Klenk H.P."/>
        </authorList>
    </citation>
    <scope>NUCLEOTIDE SEQUENCE [LARGE SCALE GENOMIC DNA]</scope>
    <source>
        <strain evidence="2">ATCC BAA-1034 / DSM 16646 / JW/IW-1228P</strain>
    </source>
</reference>
<dbReference type="Proteomes" id="UP000000272">
    <property type="component" value="Chromosome"/>
</dbReference>
<organism evidence="1 2">
    <name type="scientific">Thermosediminibacter oceani (strain ATCC BAA-1034 / DSM 16646 / JW/IW-1228P)</name>
    <dbReference type="NCBI Taxonomy" id="555079"/>
    <lineage>
        <taxon>Bacteria</taxon>
        <taxon>Bacillati</taxon>
        <taxon>Bacillota</taxon>
        <taxon>Clostridia</taxon>
        <taxon>Thermosediminibacterales</taxon>
        <taxon>Thermosediminibacteraceae</taxon>
        <taxon>Thermosediminibacter</taxon>
    </lineage>
</organism>
<dbReference type="KEGG" id="toc:Toce_0856"/>
<name>D9S2J1_THEOJ</name>
<dbReference type="STRING" id="555079.Toce_0856"/>
<proteinExistence type="predicted"/>
<protein>
    <submittedName>
        <fullName evidence="1">Uncharacterized protein</fullName>
    </submittedName>
</protein>
<gene>
    <name evidence="1" type="ordered locus">Toce_0856</name>
</gene>